<organism evidence="1 2">
    <name type="scientific">Cyclobacterium qasimii</name>
    <dbReference type="NCBI Taxonomy" id="1350429"/>
    <lineage>
        <taxon>Bacteria</taxon>
        <taxon>Pseudomonadati</taxon>
        <taxon>Bacteroidota</taxon>
        <taxon>Cytophagia</taxon>
        <taxon>Cytophagales</taxon>
        <taxon>Cyclobacteriaceae</taxon>
        <taxon>Cyclobacterium</taxon>
    </lineage>
</organism>
<keyword evidence="2" id="KW-1185">Reference proteome</keyword>
<protein>
    <recommendedName>
        <fullName evidence="3">LPS export ABC transporter periplasmic protein LptC</fullName>
    </recommendedName>
</protein>
<dbReference type="GO" id="GO:0015221">
    <property type="term" value="F:lipopolysaccharide transmembrane transporter activity"/>
    <property type="evidence" value="ECO:0007669"/>
    <property type="project" value="InterPro"/>
</dbReference>
<dbReference type="Proteomes" id="UP000321301">
    <property type="component" value="Unassembled WGS sequence"/>
</dbReference>
<dbReference type="InterPro" id="IPR010664">
    <property type="entry name" value="LipoPS_assembly_LptC-rel"/>
</dbReference>
<name>A0A512CI44_9BACT</name>
<dbReference type="EMBL" id="BJYV01000029">
    <property type="protein sequence ID" value="GEO23869.1"/>
    <property type="molecule type" value="Genomic_DNA"/>
</dbReference>
<dbReference type="GO" id="GO:0005886">
    <property type="term" value="C:plasma membrane"/>
    <property type="evidence" value="ECO:0007669"/>
    <property type="project" value="InterPro"/>
</dbReference>
<accession>A0A512CI44</accession>
<dbReference type="AlphaFoldDB" id="A0A512CI44"/>
<proteinExistence type="predicted"/>
<sequence>MVINSLSVRQLYRQIFRNEAKIVPSGVVIRHLLLVVIVVCNFGCREDADESQLAFYEGPYRTSFKVELLHSDSAIVRTKLMADKQLEFKNGDAEFPEGVVIHFFDKEGELSTTIRADRGYLDRKTNIYRGEGDVQVHNLVKEQKLNSEELFWDKAKKKIYTEKFVTVEQPDRIIKGTGMEADEGFNEYKFTKVTGVINNVL</sequence>
<evidence type="ECO:0000313" key="1">
    <source>
        <dbReference type="EMBL" id="GEO23869.1"/>
    </source>
</evidence>
<reference evidence="1 2" key="1">
    <citation type="submission" date="2019-07" db="EMBL/GenBank/DDBJ databases">
        <title>Whole genome shotgun sequence of Cyclobacterium qasimii NBRC 106168.</title>
        <authorList>
            <person name="Hosoyama A."/>
            <person name="Uohara A."/>
            <person name="Ohji S."/>
            <person name="Ichikawa N."/>
        </authorList>
    </citation>
    <scope>NUCLEOTIDE SEQUENCE [LARGE SCALE GENOMIC DNA]</scope>
    <source>
        <strain evidence="1 2">NBRC 106168</strain>
    </source>
</reference>
<dbReference type="Pfam" id="PF06835">
    <property type="entry name" value="LptC"/>
    <property type="match status" value="1"/>
</dbReference>
<evidence type="ECO:0000313" key="2">
    <source>
        <dbReference type="Proteomes" id="UP000321301"/>
    </source>
</evidence>
<dbReference type="RefSeq" id="WP_081652414.1">
    <property type="nucleotide sequence ID" value="NZ_BJYV01000029.1"/>
</dbReference>
<dbReference type="NCBIfam" id="TIGR04409">
    <property type="entry name" value="LptC_YrbK"/>
    <property type="match status" value="1"/>
</dbReference>
<dbReference type="InterPro" id="IPR026265">
    <property type="entry name" value="LptC"/>
</dbReference>
<comment type="caution">
    <text evidence="1">The sequence shown here is derived from an EMBL/GenBank/DDBJ whole genome shotgun (WGS) entry which is preliminary data.</text>
</comment>
<gene>
    <name evidence="1" type="ORF">CQA01_44030</name>
</gene>
<evidence type="ECO:0008006" key="3">
    <source>
        <dbReference type="Google" id="ProtNLM"/>
    </source>
</evidence>
<dbReference type="Gene3D" id="2.60.450.10">
    <property type="entry name" value="Lipopolysaccharide (LPS) transport protein A like domain"/>
    <property type="match status" value="1"/>
</dbReference>